<evidence type="ECO:0000313" key="3">
    <source>
        <dbReference type="Proteomes" id="UP000182312"/>
    </source>
</evidence>
<protein>
    <recommendedName>
        <fullName evidence="4">Meckel syndrome type 1 protein</fullName>
    </recommendedName>
</protein>
<sequence length="282" mass="27997">MAKGFAAGLIQGAVICGAGLVVLSLAMPQPPRPSGLADVPVAELATGAENPAAGSRATETLSVPAGSEFARGTDMQPQPPQPLTAAPRLASAPVVAVPADEIAPEAAETERQRPEARGEAPAAPAITLRAPEPVALPDAADKAPVPLALPGRVVVPTPDRAPESGLSDPGLPRPTAPRAGQAGQADAAPVLSRPETPPEIRPEPQPEPAEAVAGLAAPAPAPLPAVQARPAPDPQRESAPLPVAVTPEAPPASQTASPPATAPGSGFDLSLPPGLGDLRLND</sequence>
<gene>
    <name evidence="2" type="ORF">SAMN04487972_11157</name>
</gene>
<dbReference type="Proteomes" id="UP000182312">
    <property type="component" value="Unassembled WGS sequence"/>
</dbReference>
<proteinExistence type="predicted"/>
<evidence type="ECO:0000256" key="1">
    <source>
        <dbReference type="SAM" id="MobiDB-lite"/>
    </source>
</evidence>
<feature type="compositionally biased region" description="Low complexity" evidence="1">
    <location>
        <begin position="251"/>
        <end position="265"/>
    </location>
</feature>
<name>A0A1I0TPW6_9RHOB</name>
<feature type="compositionally biased region" description="Low complexity" evidence="1">
    <location>
        <begin position="208"/>
        <end position="230"/>
    </location>
</feature>
<dbReference type="AlphaFoldDB" id="A0A1I0TPW6"/>
<dbReference type="RefSeq" id="WP_074948093.1">
    <property type="nucleotide sequence ID" value="NZ_FOJO01000011.1"/>
</dbReference>
<feature type="compositionally biased region" description="Basic and acidic residues" evidence="1">
    <location>
        <begin position="108"/>
        <end position="118"/>
    </location>
</feature>
<feature type="region of interest" description="Disordered" evidence="1">
    <location>
        <begin position="105"/>
        <end position="282"/>
    </location>
</feature>
<reference evidence="2 3" key="1">
    <citation type="submission" date="2016-10" db="EMBL/GenBank/DDBJ databases">
        <authorList>
            <person name="de Groot N.N."/>
        </authorList>
    </citation>
    <scope>NUCLEOTIDE SEQUENCE [LARGE SCALE GENOMIC DNA]</scope>
    <source>
        <strain evidence="2 3">CGMCC 1.6117</strain>
    </source>
</reference>
<dbReference type="EMBL" id="FOJO01000011">
    <property type="protein sequence ID" value="SFA53782.1"/>
    <property type="molecule type" value="Genomic_DNA"/>
</dbReference>
<dbReference type="OrthoDB" id="7778961at2"/>
<evidence type="ECO:0000313" key="2">
    <source>
        <dbReference type="EMBL" id="SFA53782.1"/>
    </source>
</evidence>
<accession>A0A1I0TPW6</accession>
<organism evidence="2 3">
    <name type="scientific">Paracoccus halophilus</name>
    <dbReference type="NCBI Taxonomy" id="376733"/>
    <lineage>
        <taxon>Bacteria</taxon>
        <taxon>Pseudomonadati</taxon>
        <taxon>Pseudomonadota</taxon>
        <taxon>Alphaproteobacteria</taxon>
        <taxon>Rhodobacterales</taxon>
        <taxon>Paracoccaceae</taxon>
        <taxon>Paracoccus</taxon>
    </lineage>
</organism>
<evidence type="ECO:0008006" key="4">
    <source>
        <dbReference type="Google" id="ProtNLM"/>
    </source>
</evidence>